<evidence type="ECO:0000256" key="1">
    <source>
        <dbReference type="ARBA" id="ARBA00022485"/>
    </source>
</evidence>
<keyword evidence="8" id="KW-0963">Cytoplasm</keyword>
<feature type="binding site" evidence="8">
    <location>
        <position position="274"/>
    </location>
    <ligand>
        <name>[4Fe-4S] cluster</name>
        <dbReference type="ChEBI" id="CHEBI:49883"/>
        <label>1</label>
    </ligand>
</feature>
<dbReference type="GO" id="GO:0051539">
    <property type="term" value="F:4 iron, 4 sulfur cluster binding"/>
    <property type="evidence" value="ECO:0007669"/>
    <property type="project" value="UniProtKB-UniRule"/>
</dbReference>
<dbReference type="Gene3D" id="3.20.20.70">
    <property type="entry name" value="Aldolase class I"/>
    <property type="match status" value="1"/>
</dbReference>
<reference evidence="10 11" key="1">
    <citation type="journal article" date="2016" name="Environ. Microbiol.">
        <title>Genomic resolution of a cold subsurface aquifer community provides metabolic insights for novel microbes adapted to high CO concentrations.</title>
        <authorList>
            <person name="Probst A.J."/>
            <person name="Castelle C.J."/>
            <person name="Singh A."/>
            <person name="Brown C.T."/>
            <person name="Anantharaman K."/>
            <person name="Sharon I."/>
            <person name="Hug L.A."/>
            <person name="Burstein D."/>
            <person name="Emerson J.B."/>
            <person name="Thomas B.C."/>
            <person name="Banfield J.F."/>
        </authorList>
    </citation>
    <scope>NUCLEOTIDE SEQUENCE [LARGE SCALE GENOMIC DNA]</scope>
    <source>
        <strain evidence="10">CG1_02_38_46</strain>
    </source>
</reference>
<dbReference type="UniPathway" id="UPA00538">
    <property type="reaction ID" value="UER00593"/>
</dbReference>
<keyword evidence="6 8" id="KW-0411">Iron-sulfur</keyword>
<dbReference type="GO" id="GO:0016992">
    <property type="term" value="F:lipoate synthase activity"/>
    <property type="evidence" value="ECO:0007669"/>
    <property type="project" value="UniProtKB-UniRule"/>
</dbReference>
<dbReference type="Pfam" id="PF04055">
    <property type="entry name" value="Radical_SAM"/>
    <property type="match status" value="1"/>
</dbReference>
<dbReference type="SFLD" id="SFLDS00029">
    <property type="entry name" value="Radical_SAM"/>
    <property type="match status" value="1"/>
</dbReference>
<dbReference type="SMART" id="SM00729">
    <property type="entry name" value="Elp3"/>
    <property type="match status" value="1"/>
</dbReference>
<comment type="cofactor">
    <cofactor evidence="8">
        <name>[4Fe-4S] cluster</name>
        <dbReference type="ChEBI" id="CHEBI:49883"/>
    </cofactor>
    <text evidence="8">Binds 2 [4Fe-4S] clusters per subunit. One cluster is coordinated with 3 cysteines and an exchangeable S-adenosyl-L-methionine.</text>
</comment>
<dbReference type="Proteomes" id="UP000182278">
    <property type="component" value="Unassembled WGS sequence"/>
</dbReference>
<evidence type="ECO:0000256" key="8">
    <source>
        <dbReference type="HAMAP-Rule" id="MF_00206"/>
    </source>
</evidence>
<comment type="catalytic activity">
    <reaction evidence="7 8">
        <text>[[Fe-S] cluster scaffold protein carrying a second [4Fe-4S](2+) cluster] + N(6)-octanoyl-L-lysyl-[protein] + 2 oxidized [2Fe-2S]-[ferredoxin] + 2 S-adenosyl-L-methionine + 4 H(+) = [[Fe-S] cluster scaffold protein] + N(6)-[(R)-dihydrolipoyl]-L-lysyl-[protein] + 4 Fe(3+) + 2 hydrogen sulfide + 2 5'-deoxyadenosine + 2 L-methionine + 2 reduced [2Fe-2S]-[ferredoxin]</text>
        <dbReference type="Rhea" id="RHEA:16585"/>
        <dbReference type="Rhea" id="RHEA-COMP:9928"/>
        <dbReference type="Rhea" id="RHEA-COMP:10000"/>
        <dbReference type="Rhea" id="RHEA-COMP:10001"/>
        <dbReference type="Rhea" id="RHEA-COMP:10475"/>
        <dbReference type="Rhea" id="RHEA-COMP:14568"/>
        <dbReference type="Rhea" id="RHEA-COMP:14569"/>
        <dbReference type="ChEBI" id="CHEBI:15378"/>
        <dbReference type="ChEBI" id="CHEBI:17319"/>
        <dbReference type="ChEBI" id="CHEBI:29034"/>
        <dbReference type="ChEBI" id="CHEBI:29919"/>
        <dbReference type="ChEBI" id="CHEBI:33722"/>
        <dbReference type="ChEBI" id="CHEBI:33737"/>
        <dbReference type="ChEBI" id="CHEBI:33738"/>
        <dbReference type="ChEBI" id="CHEBI:57844"/>
        <dbReference type="ChEBI" id="CHEBI:59789"/>
        <dbReference type="ChEBI" id="CHEBI:78809"/>
        <dbReference type="ChEBI" id="CHEBI:83100"/>
        <dbReference type="EC" id="2.8.1.8"/>
    </reaction>
</comment>
<feature type="binding site" evidence="8">
    <location>
        <position position="67"/>
    </location>
    <ligand>
        <name>[4Fe-4S] cluster</name>
        <dbReference type="ChEBI" id="CHEBI:49883"/>
        <label>2</label>
        <note>4Fe-4S-S-AdoMet</note>
    </ligand>
</feature>
<comment type="similarity">
    <text evidence="8">Belongs to the radical SAM superfamily. Lipoyl synthase family.</text>
</comment>
<evidence type="ECO:0000256" key="4">
    <source>
        <dbReference type="ARBA" id="ARBA00022723"/>
    </source>
</evidence>
<dbReference type="HAMAP" id="MF_00206">
    <property type="entry name" value="Lipoyl_synth"/>
    <property type="match status" value="1"/>
</dbReference>
<feature type="binding site" evidence="8">
    <location>
        <position position="60"/>
    </location>
    <ligand>
        <name>[4Fe-4S] cluster</name>
        <dbReference type="ChEBI" id="CHEBI:49883"/>
        <label>2</label>
        <note>4Fe-4S-S-AdoMet</note>
    </ligand>
</feature>
<feature type="binding site" evidence="8">
    <location>
        <position position="39"/>
    </location>
    <ligand>
        <name>[4Fe-4S] cluster</name>
        <dbReference type="ChEBI" id="CHEBI:49883"/>
        <label>1</label>
    </ligand>
</feature>
<dbReference type="EMBL" id="MNUO01000110">
    <property type="protein sequence ID" value="OIN96149.1"/>
    <property type="molecule type" value="Genomic_DNA"/>
</dbReference>
<feature type="binding site" evidence="8">
    <location>
        <position position="45"/>
    </location>
    <ligand>
        <name>[4Fe-4S] cluster</name>
        <dbReference type="ChEBI" id="CHEBI:49883"/>
        <label>1</label>
    </ligand>
</feature>
<dbReference type="InterPro" id="IPR003698">
    <property type="entry name" value="Lipoyl_synth"/>
</dbReference>
<dbReference type="GO" id="GO:0009249">
    <property type="term" value="P:protein lipoylation"/>
    <property type="evidence" value="ECO:0007669"/>
    <property type="project" value="UniProtKB-UniRule"/>
</dbReference>
<keyword evidence="4 8" id="KW-0479">Metal-binding</keyword>
<name>A0A1J4SD34_9BACT</name>
<feature type="binding site" evidence="8">
    <location>
        <position position="34"/>
    </location>
    <ligand>
        <name>[4Fe-4S] cluster</name>
        <dbReference type="ChEBI" id="CHEBI:49883"/>
        <label>1</label>
    </ligand>
</feature>
<evidence type="ECO:0000313" key="10">
    <source>
        <dbReference type="EMBL" id="OIN96149.1"/>
    </source>
</evidence>
<comment type="subcellular location">
    <subcellularLocation>
        <location evidence="8">Cytoplasm</location>
    </subcellularLocation>
</comment>
<keyword evidence="5 8" id="KW-0408">Iron</keyword>
<dbReference type="InterPro" id="IPR013785">
    <property type="entry name" value="Aldolase_TIM"/>
</dbReference>
<comment type="caution">
    <text evidence="10">The sequence shown here is derived from an EMBL/GenBank/DDBJ whole genome shotgun (WGS) entry which is preliminary data.</text>
</comment>
<feature type="binding site" evidence="8">
    <location>
        <position position="64"/>
    </location>
    <ligand>
        <name>[4Fe-4S] cluster</name>
        <dbReference type="ChEBI" id="CHEBI:49883"/>
        <label>2</label>
        <note>4Fe-4S-S-AdoMet</note>
    </ligand>
</feature>
<gene>
    <name evidence="8" type="primary">lipA</name>
    <name evidence="10" type="ORF">AUJ66_07250</name>
</gene>
<dbReference type="InterPro" id="IPR058240">
    <property type="entry name" value="rSAM_sf"/>
</dbReference>
<organism evidence="10 11">
    <name type="scientific">Candidatus Desantisbacteria bacterium CG1_02_38_46</name>
    <dbReference type="NCBI Taxonomy" id="1817893"/>
    <lineage>
        <taxon>Bacteria</taxon>
        <taxon>Candidatus Desantisiibacteriota</taxon>
    </lineage>
</organism>
<evidence type="ECO:0000256" key="5">
    <source>
        <dbReference type="ARBA" id="ARBA00023004"/>
    </source>
</evidence>
<dbReference type="PANTHER" id="PTHR10949">
    <property type="entry name" value="LIPOYL SYNTHASE"/>
    <property type="match status" value="1"/>
</dbReference>
<dbReference type="GO" id="GO:0005737">
    <property type="term" value="C:cytoplasm"/>
    <property type="evidence" value="ECO:0007669"/>
    <property type="project" value="UniProtKB-SubCell"/>
</dbReference>
<dbReference type="InterPro" id="IPR006638">
    <property type="entry name" value="Elp3/MiaA/NifB-like_rSAM"/>
</dbReference>
<dbReference type="CDD" id="cd01335">
    <property type="entry name" value="Radical_SAM"/>
    <property type="match status" value="1"/>
</dbReference>
<dbReference type="GO" id="GO:0046872">
    <property type="term" value="F:metal ion binding"/>
    <property type="evidence" value="ECO:0007669"/>
    <property type="project" value="UniProtKB-KW"/>
</dbReference>
<feature type="domain" description="Radical SAM core" evidence="9">
    <location>
        <begin position="46"/>
        <end position="263"/>
    </location>
</feature>
<dbReference type="InterPro" id="IPR007197">
    <property type="entry name" value="rSAM"/>
</dbReference>
<dbReference type="PIRSF" id="PIRSF005963">
    <property type="entry name" value="Lipoyl_synth"/>
    <property type="match status" value="1"/>
</dbReference>
<dbReference type="SFLD" id="SFLDF00271">
    <property type="entry name" value="lipoyl_synthase"/>
    <property type="match status" value="1"/>
</dbReference>
<dbReference type="EC" id="2.8.1.8" evidence="8"/>
<evidence type="ECO:0000256" key="2">
    <source>
        <dbReference type="ARBA" id="ARBA00022679"/>
    </source>
</evidence>
<evidence type="ECO:0000256" key="3">
    <source>
        <dbReference type="ARBA" id="ARBA00022691"/>
    </source>
</evidence>
<evidence type="ECO:0000256" key="6">
    <source>
        <dbReference type="ARBA" id="ARBA00023014"/>
    </source>
</evidence>
<comment type="function">
    <text evidence="8">Catalyzes the radical-mediated insertion of two sulfur atoms into the C-6 and C-8 positions of the octanoyl moiety bound to the lipoyl domains of lipoate-dependent enzymes, thereby converting the octanoylated domains into lipoylated derivatives.</text>
</comment>
<dbReference type="SFLD" id="SFLDG01058">
    <property type="entry name" value="lipoyl_synthase_like"/>
    <property type="match status" value="1"/>
</dbReference>
<evidence type="ECO:0000313" key="11">
    <source>
        <dbReference type="Proteomes" id="UP000182278"/>
    </source>
</evidence>
<keyword evidence="2 8" id="KW-0808">Transferase</keyword>
<dbReference type="SUPFAM" id="SSF102114">
    <property type="entry name" value="Radical SAM enzymes"/>
    <property type="match status" value="1"/>
</dbReference>
<proteinExistence type="inferred from homology"/>
<dbReference type="PANTHER" id="PTHR10949:SF0">
    <property type="entry name" value="LIPOYL SYNTHASE, MITOCHONDRIAL"/>
    <property type="match status" value="1"/>
</dbReference>
<evidence type="ECO:0000256" key="7">
    <source>
        <dbReference type="ARBA" id="ARBA00047326"/>
    </source>
</evidence>
<comment type="pathway">
    <text evidence="8">Protein modification; protein lipoylation via endogenous pathway; protein N(6)-(lipoyl)lysine from octanoyl-[acyl-carrier-protein]: step 2/2.</text>
</comment>
<dbReference type="NCBIfam" id="NF004019">
    <property type="entry name" value="PRK05481.1"/>
    <property type="match status" value="1"/>
</dbReference>
<dbReference type="PROSITE" id="PS51918">
    <property type="entry name" value="RADICAL_SAM"/>
    <property type="match status" value="1"/>
</dbReference>
<evidence type="ECO:0000259" key="9">
    <source>
        <dbReference type="PROSITE" id="PS51918"/>
    </source>
</evidence>
<keyword evidence="3 8" id="KW-0949">S-adenosyl-L-methionine</keyword>
<dbReference type="NCBIfam" id="NF009544">
    <property type="entry name" value="PRK12928.1"/>
    <property type="match status" value="1"/>
</dbReference>
<sequence length="285" mass="32042">MMRKRLPEWLKKRVAFGSVATERILSKLDLNTVCVSAHCPNRGECFSKGEATFMILGNVCTRNCRFCAVQKGTPPAIDIDEPDRIVRAIREMGLKYAVITSVTRDDLSDGGAGQFIEVTRKLRDEFNGSIGIELLIPDLGGNWEALRLIVQEDITVLNHNLETAERLYPVVRPQANYHRSLELLRISKEENPLLLTKSGLMLGLGETTEEVIKIMEDLREVCCNFLTLGQYLQPGSAQLEVTEFISPGKFEEYRQEAIKMGFHDVASGPFVRSSYNASQMIKDVE</sequence>
<accession>A0A1J4SD34</accession>
<dbReference type="AlphaFoldDB" id="A0A1J4SD34"/>
<keyword evidence="1 8" id="KW-0004">4Fe-4S</keyword>
<dbReference type="NCBIfam" id="TIGR00510">
    <property type="entry name" value="lipA"/>
    <property type="match status" value="1"/>
</dbReference>
<protein>
    <recommendedName>
        <fullName evidence="8">Lipoyl synthase</fullName>
        <ecNumber evidence="8">2.8.1.8</ecNumber>
    </recommendedName>
    <alternativeName>
        <fullName evidence="8">Lip-syn</fullName>
        <shortName evidence="8">LS</shortName>
    </alternativeName>
    <alternativeName>
        <fullName evidence="8">Lipoate synthase</fullName>
    </alternativeName>
    <alternativeName>
        <fullName evidence="8">Lipoic acid synthase</fullName>
    </alternativeName>
    <alternativeName>
        <fullName evidence="8">Sulfur insertion protein LipA</fullName>
    </alternativeName>
</protein>
<dbReference type="STRING" id="1817893.AUJ66_07250"/>